<comment type="caution">
    <text evidence="1">The sequence shown here is derived from an EMBL/GenBank/DDBJ whole genome shotgun (WGS) entry which is preliminary data.</text>
</comment>
<organism evidence="1 2">
    <name type="scientific">Paenibacillus elgii</name>
    <dbReference type="NCBI Taxonomy" id="189691"/>
    <lineage>
        <taxon>Bacteria</taxon>
        <taxon>Bacillati</taxon>
        <taxon>Bacillota</taxon>
        <taxon>Bacilli</taxon>
        <taxon>Bacillales</taxon>
        <taxon>Paenibacillaceae</taxon>
        <taxon>Paenibacillus</taxon>
    </lineage>
</organism>
<dbReference type="Proteomes" id="UP000076563">
    <property type="component" value="Unassembled WGS sequence"/>
</dbReference>
<protein>
    <recommendedName>
        <fullName evidence="3">ApeA N-terminal domain-containing protein</fullName>
    </recommendedName>
</protein>
<sequence length="258" mass="29854">MKITYTIKANPLISSPFPETKFYNLDGCEVKWEASESGFFKGITISLCGTEIVGKNENGFILSEQDIMEEKIYRVASFCSNSIYNQTKLELIDADELFSDSPIYEAENKREEELLKNEAIIGYSSIKAMLQIPKKLEPEKFMDPVKFNQSSALATYTDALRIQNPLRRYEQFFKVVEHYFDTHTKQFDQKVSAYASQFNSIFDEDKIKQLREDRNRCTHPQAKLGPYNSENIISLRTITSQLKDIKLLAEIFLENPVF</sequence>
<dbReference type="EMBL" id="LQRA01000110">
    <property type="protein sequence ID" value="KZE71674.1"/>
    <property type="molecule type" value="Genomic_DNA"/>
</dbReference>
<accession>A0A163TEP1</accession>
<dbReference type="AlphaFoldDB" id="A0A163TEP1"/>
<dbReference type="RefSeq" id="WP_063188120.1">
    <property type="nucleotide sequence ID" value="NZ_LQRA01000110.1"/>
</dbReference>
<reference evidence="2" key="1">
    <citation type="submission" date="2016-01" db="EMBL/GenBank/DDBJ databases">
        <title>Draft genome of Chromobacterium sp. F49.</title>
        <authorList>
            <person name="Hong K.W."/>
        </authorList>
    </citation>
    <scope>NUCLEOTIDE SEQUENCE [LARGE SCALE GENOMIC DNA]</scope>
    <source>
        <strain evidence="2">M63</strain>
    </source>
</reference>
<evidence type="ECO:0008006" key="3">
    <source>
        <dbReference type="Google" id="ProtNLM"/>
    </source>
</evidence>
<keyword evidence="2" id="KW-1185">Reference proteome</keyword>
<gene>
    <name evidence="1" type="ORF">AV654_05560</name>
</gene>
<evidence type="ECO:0000313" key="1">
    <source>
        <dbReference type="EMBL" id="KZE71674.1"/>
    </source>
</evidence>
<name>A0A163TEP1_9BACL</name>
<dbReference type="OrthoDB" id="9925069at2"/>
<proteinExistence type="predicted"/>
<evidence type="ECO:0000313" key="2">
    <source>
        <dbReference type="Proteomes" id="UP000076563"/>
    </source>
</evidence>